<proteinExistence type="predicted"/>
<feature type="compositionally biased region" description="Polar residues" evidence="1">
    <location>
        <begin position="17"/>
        <end position="31"/>
    </location>
</feature>
<evidence type="ECO:0000313" key="3">
    <source>
        <dbReference type="Proteomes" id="UP001153269"/>
    </source>
</evidence>
<evidence type="ECO:0000313" key="2">
    <source>
        <dbReference type="EMBL" id="CAB1424584.1"/>
    </source>
</evidence>
<dbReference type="AlphaFoldDB" id="A0A9N7U423"/>
<organism evidence="2 3">
    <name type="scientific">Pleuronectes platessa</name>
    <name type="common">European plaice</name>
    <dbReference type="NCBI Taxonomy" id="8262"/>
    <lineage>
        <taxon>Eukaryota</taxon>
        <taxon>Metazoa</taxon>
        <taxon>Chordata</taxon>
        <taxon>Craniata</taxon>
        <taxon>Vertebrata</taxon>
        <taxon>Euteleostomi</taxon>
        <taxon>Actinopterygii</taxon>
        <taxon>Neopterygii</taxon>
        <taxon>Teleostei</taxon>
        <taxon>Neoteleostei</taxon>
        <taxon>Acanthomorphata</taxon>
        <taxon>Carangaria</taxon>
        <taxon>Pleuronectiformes</taxon>
        <taxon>Pleuronectoidei</taxon>
        <taxon>Pleuronectidae</taxon>
        <taxon>Pleuronectes</taxon>
    </lineage>
</organism>
<sequence length="112" mass="12111">MKRVLLTSGPVSRRKTNTSGHIFSDETSSCSGHREGDTLGPPLFLSSIVIVTLRVSGMFVLLLSEGCDPVTSDLQPVDEQLGRRSGGELLLRPVTTHIYKANICLEEGQSRG</sequence>
<comment type="caution">
    <text evidence="2">The sequence shown here is derived from an EMBL/GenBank/DDBJ whole genome shotgun (WGS) entry which is preliminary data.</text>
</comment>
<keyword evidence="3" id="KW-1185">Reference proteome</keyword>
<dbReference type="EMBL" id="CADEAL010000741">
    <property type="protein sequence ID" value="CAB1424584.1"/>
    <property type="molecule type" value="Genomic_DNA"/>
</dbReference>
<evidence type="ECO:0000256" key="1">
    <source>
        <dbReference type="SAM" id="MobiDB-lite"/>
    </source>
</evidence>
<dbReference type="Proteomes" id="UP001153269">
    <property type="component" value="Unassembled WGS sequence"/>
</dbReference>
<gene>
    <name evidence="2" type="ORF">PLEPLA_LOCUS12512</name>
</gene>
<reference evidence="2" key="1">
    <citation type="submission" date="2020-03" db="EMBL/GenBank/DDBJ databases">
        <authorList>
            <person name="Weist P."/>
        </authorList>
    </citation>
    <scope>NUCLEOTIDE SEQUENCE</scope>
</reference>
<name>A0A9N7U423_PLEPL</name>
<protein>
    <submittedName>
        <fullName evidence="2">Uncharacterized protein</fullName>
    </submittedName>
</protein>
<accession>A0A9N7U423</accession>
<feature type="region of interest" description="Disordered" evidence="1">
    <location>
        <begin position="1"/>
        <end position="36"/>
    </location>
</feature>